<evidence type="ECO:0000313" key="3">
    <source>
        <dbReference type="EMBL" id="SDU47670.1"/>
    </source>
</evidence>
<name>A0A1H2IU32_9ACTN</name>
<dbReference type="EMBL" id="LT629791">
    <property type="protein sequence ID" value="SDU15318.1"/>
    <property type="molecule type" value="Genomic_DNA"/>
</dbReference>
<sequence>MSIVCPPMETGSPPSSDEFSSFGVYVRIPIGRQPPCRLDATVDRRCRLVVLDKSGQEKTVFDVPIVEVEHARLRVGQLTVVVGGRSYHVTLATPSAATRLGMTTIGLSAFRQAAGGGAATGAGMLAGSAVAGWGMARREKQVDPEGLRWLRLFADHGVDVEAPQRWKPRVRYALMGVAVLLTVVSLFGSVIGVAEEGGWTAEARSGVFSLATFVALVWVLYLVTIWLLWRTVPRDTVRRLGSVPDQRPGD</sequence>
<gene>
    <name evidence="2" type="ORF">SAMN04488563_0328</name>
    <name evidence="3" type="ORF">SAMN04488563_2015</name>
</gene>
<keyword evidence="4" id="KW-1185">Reference proteome</keyword>
<dbReference type="AlphaFoldDB" id="A0A1H2IU32"/>
<feature type="transmembrane region" description="Helical" evidence="1">
    <location>
        <begin position="172"/>
        <end position="194"/>
    </location>
</feature>
<reference evidence="3" key="2">
    <citation type="submission" date="2016-10" db="EMBL/GenBank/DDBJ databases">
        <authorList>
            <person name="de Groot N.N."/>
        </authorList>
    </citation>
    <scope>NUCLEOTIDE SEQUENCE [LARGE SCALE GENOMIC DNA]</scope>
    <source>
        <strain evidence="3">DSM 45079</strain>
    </source>
</reference>
<organism evidence="3 4">
    <name type="scientific">Jiangella alkaliphila</name>
    <dbReference type="NCBI Taxonomy" id="419479"/>
    <lineage>
        <taxon>Bacteria</taxon>
        <taxon>Bacillati</taxon>
        <taxon>Actinomycetota</taxon>
        <taxon>Actinomycetes</taxon>
        <taxon>Jiangellales</taxon>
        <taxon>Jiangellaceae</taxon>
        <taxon>Jiangella</taxon>
    </lineage>
</organism>
<protein>
    <submittedName>
        <fullName evidence="3">Uncharacterized protein</fullName>
    </submittedName>
</protein>
<accession>A0A1H2IU32</accession>
<keyword evidence="1" id="KW-0472">Membrane</keyword>
<evidence type="ECO:0000313" key="2">
    <source>
        <dbReference type="EMBL" id="SDU15318.1"/>
    </source>
</evidence>
<dbReference type="EMBL" id="LT629791">
    <property type="protein sequence ID" value="SDU47670.1"/>
    <property type="molecule type" value="Genomic_DNA"/>
</dbReference>
<dbReference type="Proteomes" id="UP000182977">
    <property type="component" value="Chromosome I"/>
</dbReference>
<keyword evidence="1" id="KW-1133">Transmembrane helix</keyword>
<keyword evidence="1" id="KW-0812">Transmembrane</keyword>
<evidence type="ECO:0000313" key="4">
    <source>
        <dbReference type="Proteomes" id="UP000182977"/>
    </source>
</evidence>
<feature type="transmembrane region" description="Helical" evidence="1">
    <location>
        <begin position="206"/>
        <end position="229"/>
    </location>
</feature>
<evidence type="ECO:0000256" key="1">
    <source>
        <dbReference type="SAM" id="Phobius"/>
    </source>
</evidence>
<reference evidence="4" key="1">
    <citation type="submission" date="2016-10" db="EMBL/GenBank/DDBJ databases">
        <authorList>
            <person name="Varghese N."/>
            <person name="Submissions S."/>
        </authorList>
    </citation>
    <scope>NUCLEOTIDE SEQUENCE [LARGE SCALE GENOMIC DNA]</scope>
    <source>
        <strain evidence="4">DSM 45079</strain>
    </source>
</reference>
<proteinExistence type="predicted"/>